<dbReference type="GeneID" id="90071114"/>
<keyword evidence="2" id="KW-1185">Reference proteome</keyword>
<comment type="caution">
    <text evidence="1">The sequence shown here is derived from an EMBL/GenBank/DDBJ whole genome shotgun (WGS) entry which is preliminary data.</text>
</comment>
<gene>
    <name evidence="1" type="ORF">DASC09_004600</name>
</gene>
<name>A0AAV5QF95_9ASCO</name>
<dbReference type="Proteomes" id="UP001360560">
    <property type="component" value="Unassembled WGS sequence"/>
</dbReference>
<proteinExistence type="predicted"/>
<organism evidence="1 2">
    <name type="scientific">Saccharomycopsis crataegensis</name>
    <dbReference type="NCBI Taxonomy" id="43959"/>
    <lineage>
        <taxon>Eukaryota</taxon>
        <taxon>Fungi</taxon>
        <taxon>Dikarya</taxon>
        <taxon>Ascomycota</taxon>
        <taxon>Saccharomycotina</taxon>
        <taxon>Saccharomycetes</taxon>
        <taxon>Saccharomycopsidaceae</taxon>
        <taxon>Saccharomycopsis</taxon>
    </lineage>
</organism>
<reference evidence="1 2" key="1">
    <citation type="journal article" date="2023" name="Elife">
        <title>Identification of key yeast species and microbe-microbe interactions impacting larval growth of Drosophila in the wild.</title>
        <authorList>
            <person name="Mure A."/>
            <person name="Sugiura Y."/>
            <person name="Maeda R."/>
            <person name="Honda K."/>
            <person name="Sakurai N."/>
            <person name="Takahashi Y."/>
            <person name="Watada M."/>
            <person name="Katoh T."/>
            <person name="Gotoh A."/>
            <person name="Gotoh Y."/>
            <person name="Taniguchi I."/>
            <person name="Nakamura K."/>
            <person name="Hayashi T."/>
            <person name="Katayama T."/>
            <person name="Uemura T."/>
            <person name="Hattori Y."/>
        </authorList>
    </citation>
    <scope>NUCLEOTIDE SEQUENCE [LARGE SCALE GENOMIC DNA]</scope>
    <source>
        <strain evidence="1 2">SC-9</strain>
    </source>
</reference>
<accession>A0AAV5QF95</accession>
<dbReference type="EMBL" id="BTFZ01000001">
    <property type="protein sequence ID" value="GMM33135.1"/>
    <property type="molecule type" value="Genomic_DNA"/>
</dbReference>
<evidence type="ECO:0000313" key="2">
    <source>
        <dbReference type="Proteomes" id="UP001360560"/>
    </source>
</evidence>
<dbReference type="RefSeq" id="XP_064850135.1">
    <property type="nucleotide sequence ID" value="XM_064994063.1"/>
</dbReference>
<evidence type="ECO:0000313" key="1">
    <source>
        <dbReference type="EMBL" id="GMM33135.1"/>
    </source>
</evidence>
<dbReference type="AlphaFoldDB" id="A0AAV5QF95"/>
<sequence length="102" mass="11343">MNPELIHHPSFQSTPLTLRKKLAKSPVLSLMVILKLTQENPFHSSMTKISAPESSRNASTASHVVPVNTLVLTARLHLVPFARNYPIGQKIVISKSNKEHQL</sequence>
<protein>
    <submittedName>
        <fullName evidence="1">Uncharacterized protein</fullName>
    </submittedName>
</protein>